<dbReference type="PANTHER" id="PTHR36004:SF1">
    <property type="entry name" value="AT-RICH INTERACTIVE DOMAIN PROTEIN"/>
    <property type="match status" value="1"/>
</dbReference>
<evidence type="ECO:0000256" key="2">
    <source>
        <dbReference type="SAM" id="Phobius"/>
    </source>
</evidence>
<evidence type="ECO:0000256" key="1">
    <source>
        <dbReference type="SAM" id="MobiDB-lite"/>
    </source>
</evidence>
<sequence length="217" mass="24095">MNRVGFRIQKQFINLKVSSTHFLSATAMALTGNRILCNTSSTRILHTQFPLRRPFLLPSPSSTSSWSQGRRNQFTVLAAKKFISGKNKRSSISTKEPVKEEEEEFQKINISIDGGATATIDDGFVMPQLPGEETDFWEGPQWDGFGFFVQYMWAFGVLFSLIACGIAVATYNDGATDFKATPVYKEAIQSGELLEEPEASDSDVFESNPTEEAPSLE</sequence>
<organism evidence="3 4">
    <name type="scientific">Datura stramonium</name>
    <name type="common">Jimsonweed</name>
    <name type="synonym">Common thornapple</name>
    <dbReference type="NCBI Taxonomy" id="4076"/>
    <lineage>
        <taxon>Eukaryota</taxon>
        <taxon>Viridiplantae</taxon>
        <taxon>Streptophyta</taxon>
        <taxon>Embryophyta</taxon>
        <taxon>Tracheophyta</taxon>
        <taxon>Spermatophyta</taxon>
        <taxon>Magnoliopsida</taxon>
        <taxon>eudicotyledons</taxon>
        <taxon>Gunneridae</taxon>
        <taxon>Pentapetalae</taxon>
        <taxon>asterids</taxon>
        <taxon>lamiids</taxon>
        <taxon>Solanales</taxon>
        <taxon>Solanaceae</taxon>
        <taxon>Solanoideae</taxon>
        <taxon>Datureae</taxon>
        <taxon>Datura</taxon>
    </lineage>
</organism>
<keyword evidence="4" id="KW-1185">Reference proteome</keyword>
<gene>
    <name evidence="3" type="ORF">HAX54_004736</name>
</gene>
<keyword evidence="2" id="KW-0812">Transmembrane</keyword>
<reference evidence="3 4" key="1">
    <citation type="journal article" date="2021" name="BMC Genomics">
        <title>Datura genome reveals duplications of psychoactive alkaloid biosynthetic genes and high mutation rate following tissue culture.</title>
        <authorList>
            <person name="Rajewski A."/>
            <person name="Carter-House D."/>
            <person name="Stajich J."/>
            <person name="Litt A."/>
        </authorList>
    </citation>
    <scope>NUCLEOTIDE SEQUENCE [LARGE SCALE GENOMIC DNA]</scope>
    <source>
        <strain evidence="3">AR-01</strain>
    </source>
</reference>
<keyword evidence="2" id="KW-1133">Transmembrane helix</keyword>
<comment type="caution">
    <text evidence="3">The sequence shown here is derived from an EMBL/GenBank/DDBJ whole genome shotgun (WGS) entry which is preliminary data.</text>
</comment>
<dbReference type="Proteomes" id="UP000823775">
    <property type="component" value="Unassembled WGS sequence"/>
</dbReference>
<evidence type="ECO:0000313" key="3">
    <source>
        <dbReference type="EMBL" id="MCE3216074.1"/>
    </source>
</evidence>
<name>A0ABS8WX61_DATST</name>
<dbReference type="PANTHER" id="PTHR36004">
    <property type="entry name" value="AT-RICH INTERACTIVE DOMAIN PROTEIN"/>
    <property type="match status" value="1"/>
</dbReference>
<feature type="region of interest" description="Disordered" evidence="1">
    <location>
        <begin position="194"/>
        <end position="217"/>
    </location>
</feature>
<feature type="transmembrane region" description="Helical" evidence="2">
    <location>
        <begin position="151"/>
        <end position="171"/>
    </location>
</feature>
<keyword evidence="2" id="KW-0472">Membrane</keyword>
<dbReference type="EMBL" id="JACEIK010012204">
    <property type="protein sequence ID" value="MCE3216074.1"/>
    <property type="molecule type" value="Genomic_DNA"/>
</dbReference>
<proteinExistence type="predicted"/>
<protein>
    <submittedName>
        <fullName evidence="3">Uncharacterized protein</fullName>
    </submittedName>
</protein>
<accession>A0ABS8WX61</accession>
<feature type="compositionally biased region" description="Acidic residues" evidence="1">
    <location>
        <begin position="194"/>
        <end position="204"/>
    </location>
</feature>
<evidence type="ECO:0000313" key="4">
    <source>
        <dbReference type="Proteomes" id="UP000823775"/>
    </source>
</evidence>